<keyword evidence="2 5" id="KW-0378">Hydrolase</keyword>
<evidence type="ECO:0000256" key="3">
    <source>
        <dbReference type="ARBA" id="ARBA00022806"/>
    </source>
</evidence>
<dbReference type="InterPro" id="IPR014016">
    <property type="entry name" value="UvrD-like_ATP-bd"/>
</dbReference>
<evidence type="ECO:0000259" key="6">
    <source>
        <dbReference type="PROSITE" id="PS51198"/>
    </source>
</evidence>
<evidence type="ECO:0000256" key="5">
    <source>
        <dbReference type="PROSITE-ProRule" id="PRU00560"/>
    </source>
</evidence>
<feature type="binding site" evidence="5">
    <location>
        <begin position="237"/>
        <end position="244"/>
    </location>
    <ligand>
        <name>ATP</name>
        <dbReference type="ChEBI" id="CHEBI:30616"/>
    </ligand>
</feature>
<proteinExistence type="predicted"/>
<sequence length="770" mass="89304">MKLGDFMTKTMDDKQFEQKHLDQILKMIRAKQAELSASIQSAEGEAKNLNSHFFDDVKLDYDGYSTSMETALSIHQQQQLLDEREHAWQHAARQLSTVKKLVQKPYFARVDFQEGSAEPETIYIGLGSFADQNDHFLIYDWRAPISSIYYDGKLGQVSYMSPEGEITIEMTKKRQFMIEDGKIVNMFDTNESIGDQMLLEVLGEKSSTQMKSIVTTIQREQNKIIRNTSADLLFVQGAAGSGKTSAILQRIAYLLYRYRGNLTSSDVIMFSPNQLFNDYIKNVLPEMGEQNMVQMTYWQFVARRLPGMQVENLFDQFEDDNANSAISQFKDSTSFFKLLDHYTKRLNQRGVIFKNIYFRDHKRPFFTKEKISELYYSFNDNYNLSNRIDATREELIKALNRKINAETKKNWVVDTIQSLSQEQLNELYDRPDQEFDSEEKEEKFLSRKIVIKALDKVFQQIRRNNFVNMRAQYLHFLRTVPKMTALSKWHISSTDWAEHVASVKESFMKHDIHMNDVSAYLYLYDLITGRQVDYEMRYAFIDEIQDYTPFQLCYLKYNFPRAKFTMLGDLNQAIFTKDESRNLLKQINGLFDPEKTVVVQLTKSYRSTKQLTDFTRQILRQGEKIEAFDRQGPKPVFWGRQTTTAAIDVIDQLLKENQQANLTTTIIAKDLAAAKKVAQKLKDLGTKVTLIATANQRLAVGTLVIPSYLAKGLEFDAVIMWGASAANYHRLDETQLVYTITSRAMYKLDLVYTGARSPLLEVDQGTFEEK</sequence>
<dbReference type="EMBL" id="AP026803">
    <property type="protein sequence ID" value="BDR59913.1"/>
    <property type="molecule type" value="Genomic_DNA"/>
</dbReference>
<protein>
    <submittedName>
        <fullName evidence="7">DNA helicase</fullName>
    </submittedName>
</protein>
<dbReference type="Pfam" id="PF00580">
    <property type="entry name" value="UvrD-helicase"/>
    <property type="match status" value="1"/>
</dbReference>
<name>A0ABM8BFM1_9LACO</name>
<dbReference type="PANTHER" id="PTHR11070">
    <property type="entry name" value="UVRD / RECB / PCRA DNA HELICASE FAMILY MEMBER"/>
    <property type="match status" value="1"/>
</dbReference>
<evidence type="ECO:0000256" key="4">
    <source>
        <dbReference type="ARBA" id="ARBA00022840"/>
    </source>
</evidence>
<gene>
    <name evidence="7" type="ORF">KIM322_01740</name>
</gene>
<dbReference type="PROSITE" id="PS51198">
    <property type="entry name" value="UVRD_HELICASE_ATP_BIND"/>
    <property type="match status" value="1"/>
</dbReference>
<dbReference type="InterPro" id="IPR048228">
    <property type="entry name" value="HelD_bacillota"/>
</dbReference>
<dbReference type="InterPro" id="IPR000212">
    <property type="entry name" value="DNA_helicase_UvrD/REP"/>
</dbReference>
<keyword evidence="8" id="KW-1185">Reference proteome</keyword>
<dbReference type="SUPFAM" id="SSF52540">
    <property type="entry name" value="P-loop containing nucleoside triphosphate hydrolases"/>
    <property type="match status" value="1"/>
</dbReference>
<feature type="domain" description="UvrD-like helicase ATP-binding" evidence="6">
    <location>
        <begin position="216"/>
        <end position="608"/>
    </location>
</feature>
<dbReference type="InterPro" id="IPR027417">
    <property type="entry name" value="P-loop_NTPase"/>
</dbReference>
<evidence type="ECO:0000313" key="8">
    <source>
        <dbReference type="Proteomes" id="UP001321741"/>
    </source>
</evidence>
<accession>A0ABM8BFM1</accession>
<organism evidence="7 8">
    <name type="scientific">Lactobacillus xylocopicola</name>
    <dbReference type="NCBI Taxonomy" id="2976676"/>
    <lineage>
        <taxon>Bacteria</taxon>
        <taxon>Bacillati</taxon>
        <taxon>Bacillota</taxon>
        <taxon>Bacilli</taxon>
        <taxon>Lactobacillales</taxon>
        <taxon>Lactobacillaceae</taxon>
        <taxon>Lactobacillus</taxon>
    </lineage>
</organism>
<dbReference type="PANTHER" id="PTHR11070:SF17">
    <property type="entry name" value="DNA HELICASE IV"/>
    <property type="match status" value="1"/>
</dbReference>
<keyword evidence="1 5" id="KW-0547">Nucleotide-binding</keyword>
<dbReference type="GO" id="GO:0004386">
    <property type="term" value="F:helicase activity"/>
    <property type="evidence" value="ECO:0007669"/>
    <property type="project" value="UniProtKB-KW"/>
</dbReference>
<keyword evidence="3 5" id="KW-0347">Helicase</keyword>
<dbReference type="NCBIfam" id="NF041464">
    <property type="entry name" value="HelD_BACSU"/>
    <property type="match status" value="1"/>
</dbReference>
<evidence type="ECO:0000256" key="1">
    <source>
        <dbReference type="ARBA" id="ARBA00022741"/>
    </source>
</evidence>
<evidence type="ECO:0000256" key="2">
    <source>
        <dbReference type="ARBA" id="ARBA00022801"/>
    </source>
</evidence>
<reference evidence="7 8" key="1">
    <citation type="journal article" date="2023" name="Microbiol. Spectr.">
        <title>Symbiosis of Carpenter Bees with Uncharacterized Lactic Acid Bacteria Showing NAD Auxotrophy.</title>
        <authorList>
            <person name="Kawasaki S."/>
            <person name="Ozawa K."/>
            <person name="Mori T."/>
            <person name="Yamamoto A."/>
            <person name="Ito M."/>
            <person name="Ohkuma M."/>
            <person name="Sakamoto M."/>
            <person name="Matsutani M."/>
        </authorList>
    </citation>
    <scope>NUCLEOTIDE SEQUENCE [LARGE SCALE GENOMIC DNA]</scope>
    <source>
        <strain evidence="7 8">Kim32-2</strain>
    </source>
</reference>
<dbReference type="Gene3D" id="3.40.50.300">
    <property type="entry name" value="P-loop containing nucleotide triphosphate hydrolases"/>
    <property type="match status" value="2"/>
</dbReference>
<evidence type="ECO:0000313" key="7">
    <source>
        <dbReference type="EMBL" id="BDR59913.1"/>
    </source>
</evidence>
<dbReference type="Proteomes" id="UP001321741">
    <property type="component" value="Chromosome"/>
</dbReference>
<keyword evidence="4 5" id="KW-0067">ATP-binding</keyword>